<keyword evidence="1" id="KW-0812">Transmembrane</keyword>
<feature type="transmembrane region" description="Helical" evidence="1">
    <location>
        <begin position="15"/>
        <end position="32"/>
    </location>
</feature>
<dbReference type="HOGENOM" id="CLU_072321_0_0_11"/>
<dbReference type="EMBL" id="CP001778">
    <property type="protein sequence ID" value="ADD40876.1"/>
    <property type="molecule type" value="Genomic_DNA"/>
</dbReference>
<dbReference type="RefSeq" id="WP_013016447.1">
    <property type="nucleotide sequence ID" value="NC_013947.1"/>
</dbReference>
<dbReference type="Proteomes" id="UP000000844">
    <property type="component" value="Chromosome"/>
</dbReference>
<proteinExistence type="predicted"/>
<evidence type="ECO:0000256" key="1">
    <source>
        <dbReference type="SAM" id="Phobius"/>
    </source>
</evidence>
<sequence length="332" mass="36835">MASTTDPKSPSSRRLTIKIVASLVVGALTYFITEELLGDNKPMAIMTSVFMAGVIFVAQFLYDVDSRMTNLGETMDSHLDNVELKLNSNIDDLGHGAHLVQLLAKSRLPVDNADGLVRDAIEVDANHPELAASLAKAEMVRLGAFMRELRYQKTAAYQGEDRDWLLTLADKSRESIKAISLATVDAGGHNFVDGGLWRSDLGIRYLDLQEMAILERKVRVQRIFVSDLPDDSSKSLLSGIVIPQRDLGIEVRVLHPERIRGTAASKLHDFIVFDDQLVYETTAAARRDPKDTPRTLTTKITVNETAVKDAANFFTLLWDQAEKPADMPPDRD</sequence>
<keyword evidence="1" id="KW-0472">Membrane</keyword>
<keyword evidence="1" id="KW-1133">Transmembrane helix</keyword>
<dbReference type="AlphaFoldDB" id="D3QB59"/>
<feature type="transmembrane region" description="Helical" evidence="1">
    <location>
        <begin position="44"/>
        <end position="62"/>
    </location>
</feature>
<evidence type="ECO:0000313" key="2">
    <source>
        <dbReference type="EMBL" id="ADD40876.1"/>
    </source>
</evidence>
<dbReference type="KEGG" id="sna:Snas_1166"/>
<dbReference type="OrthoDB" id="3505460at2"/>
<reference evidence="2 3" key="1">
    <citation type="journal article" date="2009" name="Stand. Genomic Sci.">
        <title>Complete genome sequence of Stackebrandtia nassauensis type strain (LLR-40K-21).</title>
        <authorList>
            <person name="Munk C."/>
            <person name="Lapidus A."/>
            <person name="Copeland A."/>
            <person name="Jando M."/>
            <person name="Mayilraj S."/>
            <person name="Glavina Del Rio T."/>
            <person name="Nolan M."/>
            <person name="Chen F."/>
            <person name="Lucas S."/>
            <person name="Tice H."/>
            <person name="Cheng J.F."/>
            <person name="Han C."/>
            <person name="Detter J.C."/>
            <person name="Bruce D."/>
            <person name="Goodwin L."/>
            <person name="Chain P."/>
            <person name="Pitluck S."/>
            <person name="Goker M."/>
            <person name="Ovchinikova G."/>
            <person name="Pati A."/>
            <person name="Ivanova N."/>
            <person name="Mavromatis K."/>
            <person name="Chen A."/>
            <person name="Palaniappan K."/>
            <person name="Land M."/>
            <person name="Hauser L."/>
            <person name="Chang Y.J."/>
            <person name="Jeffries C.D."/>
            <person name="Bristow J."/>
            <person name="Eisen J.A."/>
            <person name="Markowitz V."/>
            <person name="Hugenholtz P."/>
            <person name="Kyrpides N.C."/>
            <person name="Klenk H.P."/>
        </authorList>
    </citation>
    <scope>NUCLEOTIDE SEQUENCE [LARGE SCALE GENOMIC DNA]</scope>
    <source>
        <strain evidence="3">DSM 44728 / CIP 108903 / NRRL B-16338 / NBRC 102104 / LLR-40K-21</strain>
    </source>
</reference>
<protein>
    <submittedName>
        <fullName evidence="2">Uncharacterized protein</fullName>
    </submittedName>
</protein>
<name>D3QB59_STANL</name>
<evidence type="ECO:0000313" key="3">
    <source>
        <dbReference type="Proteomes" id="UP000000844"/>
    </source>
</evidence>
<dbReference type="STRING" id="446470.Snas_1166"/>
<accession>D3QB59</accession>
<keyword evidence="3" id="KW-1185">Reference proteome</keyword>
<organism evidence="2 3">
    <name type="scientific">Stackebrandtia nassauensis (strain DSM 44728 / CIP 108903 / NRRL B-16338 / NBRC 102104 / LLR-40K-21)</name>
    <dbReference type="NCBI Taxonomy" id="446470"/>
    <lineage>
        <taxon>Bacteria</taxon>
        <taxon>Bacillati</taxon>
        <taxon>Actinomycetota</taxon>
        <taxon>Actinomycetes</taxon>
        <taxon>Glycomycetales</taxon>
        <taxon>Glycomycetaceae</taxon>
        <taxon>Stackebrandtia</taxon>
    </lineage>
</organism>
<dbReference type="eggNOG" id="ENOG5032RDI">
    <property type="taxonomic scope" value="Bacteria"/>
</dbReference>
<gene>
    <name evidence="2" type="ordered locus">Snas_1166</name>
</gene>